<dbReference type="InterPro" id="IPR001727">
    <property type="entry name" value="GDT1-like"/>
</dbReference>
<feature type="transmembrane region" description="Helical" evidence="6">
    <location>
        <begin position="135"/>
        <end position="157"/>
    </location>
</feature>
<protein>
    <recommendedName>
        <fullName evidence="6">GDT1 family protein</fullName>
    </recommendedName>
</protein>
<evidence type="ECO:0000256" key="4">
    <source>
        <dbReference type="ARBA" id="ARBA00022989"/>
    </source>
</evidence>
<dbReference type="GO" id="GO:0046873">
    <property type="term" value="F:metal ion transmembrane transporter activity"/>
    <property type="evidence" value="ECO:0007669"/>
    <property type="project" value="InterPro"/>
</dbReference>
<gene>
    <name evidence="7" type="ORF">ACAT0790_LOCUS41184</name>
</gene>
<accession>A0A7S1REN9</accession>
<evidence type="ECO:0000256" key="2">
    <source>
        <dbReference type="ARBA" id="ARBA00009190"/>
    </source>
</evidence>
<name>A0A7S1REN9_ALECA</name>
<dbReference type="AlphaFoldDB" id="A0A7S1REN9"/>
<dbReference type="PANTHER" id="PTHR12608">
    <property type="entry name" value="TRANSMEMBRANE PROTEIN HTP-1 RELATED"/>
    <property type="match status" value="1"/>
</dbReference>
<proteinExistence type="inferred from homology"/>
<keyword evidence="6" id="KW-0732">Signal</keyword>
<evidence type="ECO:0000256" key="1">
    <source>
        <dbReference type="ARBA" id="ARBA00004141"/>
    </source>
</evidence>
<evidence type="ECO:0000256" key="3">
    <source>
        <dbReference type="ARBA" id="ARBA00022692"/>
    </source>
</evidence>
<comment type="similarity">
    <text evidence="2 6">Belongs to the GDT1 family.</text>
</comment>
<keyword evidence="4 6" id="KW-1133">Transmembrane helix</keyword>
<sequence>MAVRRSLALFVALSGCQPASARHGISVRGGVMLGSGAEHTRTMALSTAAATSRVGPGADLINHLAPELDENVKHSHIHKHTRPSAEERNAAHPDTKSRWVHGFLKAFFVVSVAELFDKTWFVAVICALNFGARVAFWGAFGALSLHTLIAAMLGIFISRFFAVSVLHFITAGVFSILAGLYAYEWTKAEPRCNALEGRSVEAKDALSANASSKEGSGENIDRWKMNLTRCFMAVFVAEWGDRTQIAMISLHSSFPVLPVCLGSLAAFFVLTLTAVLVASLLEGQQLSERLVLGISAASFLFFALLSIVDGAHAMRAERLG</sequence>
<dbReference type="PANTHER" id="PTHR12608:SF1">
    <property type="entry name" value="TRANSMEMBRANE PROTEIN 165"/>
    <property type="match status" value="1"/>
</dbReference>
<feature type="transmembrane region" description="Helical" evidence="6">
    <location>
        <begin position="163"/>
        <end position="183"/>
    </location>
</feature>
<dbReference type="EMBL" id="HBGE01068670">
    <property type="protein sequence ID" value="CAD9164418.1"/>
    <property type="molecule type" value="Transcribed_RNA"/>
</dbReference>
<keyword evidence="5 6" id="KW-0472">Membrane</keyword>
<feature type="transmembrane region" description="Helical" evidence="6">
    <location>
        <begin position="106"/>
        <end position="128"/>
    </location>
</feature>
<organism evidence="7">
    <name type="scientific">Alexandrium catenella</name>
    <name type="common">Red tide dinoflagellate</name>
    <name type="synonym">Gonyaulax catenella</name>
    <dbReference type="NCBI Taxonomy" id="2925"/>
    <lineage>
        <taxon>Eukaryota</taxon>
        <taxon>Sar</taxon>
        <taxon>Alveolata</taxon>
        <taxon>Dinophyceae</taxon>
        <taxon>Gonyaulacales</taxon>
        <taxon>Pyrocystaceae</taxon>
        <taxon>Alexandrium</taxon>
    </lineage>
</organism>
<feature type="transmembrane region" description="Helical" evidence="6">
    <location>
        <begin position="256"/>
        <end position="278"/>
    </location>
</feature>
<reference evidence="7" key="1">
    <citation type="submission" date="2021-01" db="EMBL/GenBank/DDBJ databases">
        <authorList>
            <person name="Corre E."/>
            <person name="Pelletier E."/>
            <person name="Niang G."/>
            <person name="Scheremetjew M."/>
            <person name="Finn R."/>
            <person name="Kale V."/>
            <person name="Holt S."/>
            <person name="Cochrane G."/>
            <person name="Meng A."/>
            <person name="Brown T."/>
            <person name="Cohen L."/>
        </authorList>
    </citation>
    <scope>NUCLEOTIDE SEQUENCE</scope>
    <source>
        <strain evidence="7">OF101</strain>
    </source>
</reference>
<dbReference type="GO" id="GO:0016020">
    <property type="term" value="C:membrane"/>
    <property type="evidence" value="ECO:0007669"/>
    <property type="project" value="UniProtKB-SubCell"/>
</dbReference>
<feature type="transmembrane region" description="Helical" evidence="6">
    <location>
        <begin position="290"/>
        <end position="308"/>
    </location>
</feature>
<feature type="chain" id="PRO_5031605340" description="GDT1 family protein" evidence="6">
    <location>
        <begin position="22"/>
        <end position="320"/>
    </location>
</feature>
<dbReference type="Pfam" id="PF01169">
    <property type="entry name" value="GDT1"/>
    <property type="match status" value="2"/>
</dbReference>
<feature type="signal peptide" evidence="6">
    <location>
        <begin position="1"/>
        <end position="21"/>
    </location>
</feature>
<evidence type="ECO:0000256" key="5">
    <source>
        <dbReference type="ARBA" id="ARBA00023136"/>
    </source>
</evidence>
<comment type="subcellular location">
    <subcellularLocation>
        <location evidence="1 6">Membrane</location>
        <topology evidence="1 6">Multi-pass membrane protein</topology>
    </subcellularLocation>
</comment>
<dbReference type="PROSITE" id="PS51257">
    <property type="entry name" value="PROKAR_LIPOPROTEIN"/>
    <property type="match status" value="1"/>
</dbReference>
<evidence type="ECO:0000256" key="6">
    <source>
        <dbReference type="RuleBase" id="RU365102"/>
    </source>
</evidence>
<keyword evidence="3 6" id="KW-0812">Transmembrane</keyword>
<evidence type="ECO:0000313" key="7">
    <source>
        <dbReference type="EMBL" id="CAD9164418.1"/>
    </source>
</evidence>